<dbReference type="EMBL" id="CABFLZ010000022">
    <property type="protein sequence ID" value="VTY05867.1"/>
    <property type="molecule type" value="Genomic_DNA"/>
</dbReference>
<reference evidence="1" key="1">
    <citation type="submission" date="2019-05" db="EMBL/GenBank/DDBJ databases">
        <authorList>
            <person name="Hibberd M."/>
        </authorList>
    </citation>
    <scope>NUCLEOTIDE SEQUENCE</scope>
    <source>
        <strain evidence="1">Neisseria_subflava_BgEED23</strain>
    </source>
</reference>
<proteinExistence type="predicted"/>
<organism evidence="1 2">
    <name type="scientific">Neisseria subflava</name>
    <dbReference type="NCBI Taxonomy" id="28449"/>
    <lineage>
        <taxon>Bacteria</taxon>
        <taxon>Pseudomonadati</taxon>
        <taxon>Pseudomonadota</taxon>
        <taxon>Betaproteobacteria</taxon>
        <taxon>Neisseriales</taxon>
        <taxon>Neisseriaceae</taxon>
        <taxon>Neisseria</taxon>
    </lineage>
</organism>
<gene>
    <name evidence="1" type="ORF">ONOEEDHL_00336</name>
</gene>
<name>A0A9X9QXZ5_NEISU</name>
<accession>A0A9X9QXZ5</accession>
<evidence type="ECO:0000313" key="2">
    <source>
        <dbReference type="Proteomes" id="UP000626795"/>
    </source>
</evidence>
<dbReference type="AlphaFoldDB" id="A0A9X9QXZ5"/>
<comment type="caution">
    <text evidence="1">The sequence shown here is derived from an EMBL/GenBank/DDBJ whole genome shotgun (WGS) entry which is preliminary data.</text>
</comment>
<sequence>MCVKGKLYRIYQTREIETGVIIMGFRPSVWCDENFGFRFHLFRRPDVLIDLSLHSAQFALEGLNVFFPIQNRTLQRTDGLLIDAAAFGCPRLA</sequence>
<dbReference type="Proteomes" id="UP000626795">
    <property type="component" value="Unassembled WGS sequence"/>
</dbReference>
<protein>
    <submittedName>
        <fullName evidence="1">Uncharacterized protein</fullName>
    </submittedName>
</protein>
<keyword evidence="2" id="KW-1185">Reference proteome</keyword>
<evidence type="ECO:0000313" key="1">
    <source>
        <dbReference type="EMBL" id="VTY05867.1"/>
    </source>
</evidence>